<feature type="transmembrane region" description="Helical" evidence="1">
    <location>
        <begin position="153"/>
        <end position="172"/>
    </location>
</feature>
<accession>A0A284VL12</accession>
<evidence type="ECO:0000256" key="1">
    <source>
        <dbReference type="SAM" id="Phobius"/>
    </source>
</evidence>
<feature type="transmembrane region" description="Helical" evidence="1">
    <location>
        <begin position="83"/>
        <end position="107"/>
    </location>
</feature>
<keyword evidence="1" id="KW-1133">Transmembrane helix</keyword>
<dbReference type="Pfam" id="PF04307">
    <property type="entry name" value="YdjM"/>
    <property type="match status" value="1"/>
</dbReference>
<keyword evidence="1" id="KW-0812">Transmembrane</keyword>
<dbReference type="InterPro" id="IPR007404">
    <property type="entry name" value="YdjM-like"/>
</dbReference>
<dbReference type="EMBL" id="FZMP01000051">
    <property type="protein sequence ID" value="SNQ59948.1"/>
    <property type="molecule type" value="Genomic_DNA"/>
</dbReference>
<dbReference type="Proteomes" id="UP000218615">
    <property type="component" value="Unassembled WGS sequence"/>
</dbReference>
<keyword evidence="1" id="KW-0472">Membrane</keyword>
<organism evidence="2 3">
    <name type="scientific">Candidatus Methanoperedens nitratireducens</name>
    <dbReference type="NCBI Taxonomy" id="1392998"/>
    <lineage>
        <taxon>Archaea</taxon>
        <taxon>Methanobacteriati</taxon>
        <taxon>Methanobacteriota</taxon>
        <taxon>Stenosarchaea group</taxon>
        <taxon>Methanomicrobia</taxon>
        <taxon>Methanosarcinales</taxon>
        <taxon>ANME-2 cluster</taxon>
        <taxon>Candidatus Methanoperedentaceae</taxon>
        <taxon>Candidatus Methanoperedens</taxon>
    </lineage>
</organism>
<dbReference type="OrthoDB" id="175316at2157"/>
<dbReference type="RefSeq" id="WP_096204239.1">
    <property type="nucleotide sequence ID" value="NZ_FZMP01000051.1"/>
</dbReference>
<dbReference type="AlphaFoldDB" id="A0A284VL12"/>
<protein>
    <recommendedName>
        <fullName evidence="4">Membrane-bound metal-dependent hydrolase</fullName>
    </recommendedName>
</protein>
<evidence type="ECO:0008006" key="4">
    <source>
        <dbReference type="Google" id="ProtNLM"/>
    </source>
</evidence>
<gene>
    <name evidence="2" type="ORF">MNV_1440007</name>
</gene>
<feature type="transmembrane region" description="Helical" evidence="1">
    <location>
        <begin position="6"/>
        <end position="22"/>
    </location>
</feature>
<feature type="transmembrane region" description="Helical" evidence="1">
    <location>
        <begin position="59"/>
        <end position="76"/>
    </location>
</feature>
<reference evidence="3" key="1">
    <citation type="submission" date="2017-06" db="EMBL/GenBank/DDBJ databases">
        <authorList>
            <person name="Cremers G."/>
        </authorList>
    </citation>
    <scope>NUCLEOTIDE SEQUENCE [LARGE SCALE GENOMIC DNA]</scope>
</reference>
<evidence type="ECO:0000313" key="3">
    <source>
        <dbReference type="Proteomes" id="UP000218615"/>
    </source>
</evidence>
<name>A0A284VL12_9EURY</name>
<keyword evidence="3" id="KW-1185">Reference proteome</keyword>
<proteinExistence type="predicted"/>
<sequence>MSSLFNHIFIPVVILLLFSKKLNLHPRDVIILGFFAVLPDADSLFFVFKLSPVPLHRVLFHNIFIVMIPFLLFILVKNRRQVFGIICFYLTSHLILDLFTGGISLFYPVYSNIFFARVELLFNDSFTPAIEYGISDRIMNMGIGEPAISSENIAVAILLIISAAVSAGGIYGKTRQE</sequence>
<evidence type="ECO:0000313" key="2">
    <source>
        <dbReference type="EMBL" id="SNQ59948.1"/>
    </source>
</evidence>
<feature type="transmembrane region" description="Helical" evidence="1">
    <location>
        <begin position="29"/>
        <end position="47"/>
    </location>
</feature>